<reference evidence="3 4" key="1">
    <citation type="submission" date="2011-08" db="EMBL/GenBank/DDBJ databases">
        <title>The Genome Sequence of Selenomonas infelix ATCC 43532.</title>
        <authorList>
            <consortium name="The Broad Institute Genome Sequencing Platform"/>
            <person name="Earl A."/>
            <person name="Ward D."/>
            <person name="Feldgarden M."/>
            <person name="Gevers D."/>
            <person name="Izard J."/>
            <person name="Blanton J.M."/>
            <person name="Baranova O.V."/>
            <person name="Dewhirst F.E."/>
            <person name="Young S.K."/>
            <person name="Zeng Q."/>
            <person name="Gargeya S."/>
            <person name="Fitzgerald M."/>
            <person name="Haas B."/>
            <person name="Abouelleil A."/>
            <person name="Alvarado L."/>
            <person name="Arachchi H.M."/>
            <person name="Berlin A."/>
            <person name="Brown A."/>
            <person name="Chapman S.B."/>
            <person name="Chen Z."/>
            <person name="Dunbar C."/>
            <person name="Freedman E."/>
            <person name="Gearin G."/>
            <person name="Gellesch M."/>
            <person name="Goldberg J."/>
            <person name="Griggs A."/>
            <person name="Gujja S."/>
            <person name="Heiman D."/>
            <person name="Howarth C."/>
            <person name="Larson L."/>
            <person name="Lui A."/>
            <person name="MacDonald P.J.P."/>
            <person name="Montmayeur A."/>
            <person name="Murphy C."/>
            <person name="Neiman D."/>
            <person name="Pearson M."/>
            <person name="Priest M."/>
            <person name="Roberts A."/>
            <person name="Saif S."/>
            <person name="Shea T."/>
            <person name="Shenoy N."/>
            <person name="Sisk P."/>
            <person name="Stolte C."/>
            <person name="Sykes S."/>
            <person name="Wortman J."/>
            <person name="Nusbaum C."/>
            <person name="Birren B."/>
        </authorList>
    </citation>
    <scope>NUCLEOTIDE SEQUENCE [LARGE SCALE GENOMIC DNA]</scope>
    <source>
        <strain evidence="3 4">ATCC 43532</strain>
    </source>
</reference>
<feature type="active site" description="Proton donor" evidence="2">
    <location>
        <position position="89"/>
    </location>
</feature>
<keyword evidence="4" id="KW-1185">Reference proteome</keyword>
<evidence type="ECO:0000313" key="4">
    <source>
        <dbReference type="Proteomes" id="UP000004129"/>
    </source>
</evidence>
<dbReference type="RefSeq" id="WP_006692186.1">
    <property type="nucleotide sequence ID" value="NZ_JH376798.1"/>
</dbReference>
<dbReference type="GO" id="GO:0004521">
    <property type="term" value="F:RNA endonuclease activity"/>
    <property type="evidence" value="ECO:0007669"/>
    <property type="project" value="TreeGrafter"/>
</dbReference>
<dbReference type="GO" id="GO:0006415">
    <property type="term" value="P:translational termination"/>
    <property type="evidence" value="ECO:0007669"/>
    <property type="project" value="TreeGrafter"/>
</dbReference>
<dbReference type="NCBIfam" id="TIGR02385">
    <property type="entry name" value="RelE_StbE"/>
    <property type="match status" value="1"/>
</dbReference>
<dbReference type="GO" id="GO:0006402">
    <property type="term" value="P:mRNA catabolic process"/>
    <property type="evidence" value="ECO:0007669"/>
    <property type="project" value="TreeGrafter"/>
</dbReference>
<name>G5GNT2_9FIRM</name>
<dbReference type="EMBL" id="ACZM01000007">
    <property type="protein sequence ID" value="EHG21319.1"/>
    <property type="molecule type" value="Genomic_DNA"/>
</dbReference>
<dbReference type="PANTHER" id="PTHR40588:SF1">
    <property type="entry name" value="MRNA INTERFERASE TOXIN YAFQ"/>
    <property type="match status" value="1"/>
</dbReference>
<dbReference type="PATRIC" id="fig|679201.3.peg.743"/>
<protein>
    <submittedName>
        <fullName evidence="3">Uncharacterized protein</fullName>
    </submittedName>
</protein>
<evidence type="ECO:0000313" key="3">
    <source>
        <dbReference type="EMBL" id="EHG21319.1"/>
    </source>
</evidence>
<sequence length="93" mass="10948">MPKHYDIVQSSKFKRDLKLVRRRGYNLSLLGEVVDALARGEILPPRFHDHALIGEYNHCRECHIAPDWLLIYERSETKLILYLTRTGTHSDLF</sequence>
<comment type="caution">
    <text evidence="3">The sequence shown here is derived from an EMBL/GenBank/DDBJ whole genome shotgun (WGS) entry which is preliminary data.</text>
</comment>
<evidence type="ECO:0000256" key="1">
    <source>
        <dbReference type="ARBA" id="ARBA00022649"/>
    </source>
</evidence>
<organism evidence="3 4">
    <name type="scientific">Selenomonas infelix ATCC 43532</name>
    <dbReference type="NCBI Taxonomy" id="679201"/>
    <lineage>
        <taxon>Bacteria</taxon>
        <taxon>Bacillati</taxon>
        <taxon>Bacillota</taxon>
        <taxon>Negativicutes</taxon>
        <taxon>Selenomonadales</taxon>
        <taxon>Selenomonadaceae</taxon>
        <taxon>Selenomonas</taxon>
    </lineage>
</organism>
<dbReference type="Gene3D" id="3.30.2310.20">
    <property type="entry name" value="RelE-like"/>
    <property type="match status" value="1"/>
</dbReference>
<proteinExistence type="predicted"/>
<accession>G5GNT2</accession>
<dbReference type="eggNOG" id="COG3041">
    <property type="taxonomic scope" value="Bacteria"/>
</dbReference>
<dbReference type="STRING" id="679201.HMPREF9334_00736"/>
<dbReference type="Pfam" id="PF15738">
    <property type="entry name" value="YafQ_toxin"/>
    <property type="match status" value="1"/>
</dbReference>
<dbReference type="InterPro" id="IPR035093">
    <property type="entry name" value="RelE/ParE_toxin_dom_sf"/>
</dbReference>
<dbReference type="InterPro" id="IPR007712">
    <property type="entry name" value="RelE/ParE_toxin"/>
</dbReference>
<dbReference type="AlphaFoldDB" id="G5GNT2"/>
<dbReference type="SUPFAM" id="SSF143011">
    <property type="entry name" value="RelE-like"/>
    <property type="match status" value="1"/>
</dbReference>
<dbReference type="PANTHER" id="PTHR40588">
    <property type="entry name" value="MRNA INTERFERASE TOXIN YAFQ"/>
    <property type="match status" value="1"/>
</dbReference>
<dbReference type="InterPro" id="IPR004386">
    <property type="entry name" value="Toxin_YafQ-like"/>
</dbReference>
<dbReference type="PIRSF" id="PIRSF006156">
    <property type="entry name" value="YafQ"/>
    <property type="match status" value="1"/>
</dbReference>
<dbReference type="Proteomes" id="UP000004129">
    <property type="component" value="Unassembled WGS sequence"/>
</dbReference>
<evidence type="ECO:0000256" key="2">
    <source>
        <dbReference type="PIRSR" id="PIRSR006156-1"/>
    </source>
</evidence>
<dbReference type="HOGENOM" id="CLU_161929_4_1_9"/>
<keyword evidence="1" id="KW-1277">Toxin-antitoxin system</keyword>
<gene>
    <name evidence="3" type="ORF">HMPREF9334_00736</name>
</gene>